<dbReference type="InterPro" id="IPR021903">
    <property type="entry name" value="DUF3515"/>
</dbReference>
<feature type="region of interest" description="Disordered" evidence="1">
    <location>
        <begin position="129"/>
        <end position="157"/>
    </location>
</feature>
<evidence type="ECO:0000256" key="2">
    <source>
        <dbReference type="SAM" id="SignalP"/>
    </source>
</evidence>
<protein>
    <recommendedName>
        <fullName evidence="5">DUF3515 domain-containing protein</fullName>
    </recommendedName>
</protein>
<proteinExistence type="predicted"/>
<accession>A0ABP6GM71</accession>
<feature type="chain" id="PRO_5046768338" description="DUF3515 domain-containing protein" evidence="2">
    <location>
        <begin position="19"/>
        <end position="157"/>
    </location>
</feature>
<keyword evidence="4" id="KW-1185">Reference proteome</keyword>
<name>A0ABP6GM71_9ACTN</name>
<feature type="signal peptide" evidence="2">
    <location>
        <begin position="1"/>
        <end position="18"/>
    </location>
</feature>
<evidence type="ECO:0000313" key="3">
    <source>
        <dbReference type="EMBL" id="GAA2726221.1"/>
    </source>
</evidence>
<evidence type="ECO:0000313" key="4">
    <source>
        <dbReference type="Proteomes" id="UP001501842"/>
    </source>
</evidence>
<gene>
    <name evidence="3" type="ORF">GCM10010439_28170</name>
</gene>
<dbReference type="Pfam" id="PF12028">
    <property type="entry name" value="DUF3515"/>
    <property type="match status" value="1"/>
</dbReference>
<organism evidence="3 4">
    <name type="scientific">Actinocorallia aurantiaca</name>
    <dbReference type="NCBI Taxonomy" id="46204"/>
    <lineage>
        <taxon>Bacteria</taxon>
        <taxon>Bacillati</taxon>
        <taxon>Actinomycetota</taxon>
        <taxon>Actinomycetes</taxon>
        <taxon>Streptosporangiales</taxon>
        <taxon>Thermomonosporaceae</taxon>
        <taxon>Actinocorallia</taxon>
    </lineage>
</organism>
<comment type="caution">
    <text evidence="3">The sequence shown here is derived from an EMBL/GenBank/DDBJ whole genome shotgun (WGS) entry which is preliminary data.</text>
</comment>
<keyword evidence="2" id="KW-0732">Signal</keyword>
<reference evidence="4" key="1">
    <citation type="journal article" date="2019" name="Int. J. Syst. Evol. Microbiol.">
        <title>The Global Catalogue of Microorganisms (GCM) 10K type strain sequencing project: providing services to taxonomists for standard genome sequencing and annotation.</title>
        <authorList>
            <consortium name="The Broad Institute Genomics Platform"/>
            <consortium name="The Broad Institute Genome Sequencing Center for Infectious Disease"/>
            <person name="Wu L."/>
            <person name="Ma J."/>
        </authorList>
    </citation>
    <scope>NUCLEOTIDE SEQUENCE [LARGE SCALE GENOMIC DNA]</scope>
    <source>
        <strain evidence="4">JCM 8201</strain>
    </source>
</reference>
<dbReference type="Proteomes" id="UP001501842">
    <property type="component" value="Unassembled WGS sequence"/>
</dbReference>
<evidence type="ECO:0000256" key="1">
    <source>
        <dbReference type="SAM" id="MobiDB-lite"/>
    </source>
</evidence>
<dbReference type="EMBL" id="BAAATZ010000009">
    <property type="protein sequence ID" value="GAA2726221.1"/>
    <property type="molecule type" value="Genomic_DNA"/>
</dbReference>
<sequence length="157" mass="16342">MRTGAAAGAALAAVLAAAACSGGPVRITAPSPDPAAAQACRELEFPAKVNGLERRETDPETPYAAVWGSPAIALRCGVPRPSDPDTGLIERVVTIDGLDWLPEDSEQPRVWTLVGRAAYVEVTIPPKYAPPGTPPGELLTEFTPALSGLAKKPEGEY</sequence>
<dbReference type="PROSITE" id="PS51257">
    <property type="entry name" value="PROKAR_LIPOPROTEIN"/>
    <property type="match status" value="1"/>
</dbReference>
<evidence type="ECO:0008006" key="5">
    <source>
        <dbReference type="Google" id="ProtNLM"/>
    </source>
</evidence>